<dbReference type="EMBL" id="SOZE01000011">
    <property type="protein sequence ID" value="TFF37264.1"/>
    <property type="molecule type" value="Genomic_DNA"/>
</dbReference>
<keyword evidence="3" id="KW-0732">Signal</keyword>
<dbReference type="RefSeq" id="WP_133231308.1">
    <property type="nucleotide sequence ID" value="NZ_SOZE01000011.1"/>
</dbReference>
<dbReference type="OrthoDB" id="5289240at2"/>
<dbReference type="GO" id="GO:0006508">
    <property type="term" value="P:proteolysis"/>
    <property type="evidence" value="ECO:0007669"/>
    <property type="project" value="UniProtKB-KW"/>
</dbReference>
<evidence type="ECO:0000256" key="6">
    <source>
        <dbReference type="ARBA" id="ARBA00023049"/>
    </source>
</evidence>
<reference evidence="8 9" key="1">
    <citation type="journal article" date="2017" name="Int. J. Syst. Evol. Microbiol.">
        <title>Mucilaginibacterpsychrotolerans sp. nov., isolated from peatlands.</title>
        <authorList>
            <person name="Deng Y."/>
            <person name="Shen L."/>
            <person name="Xu B."/>
            <person name="Liu Y."/>
            <person name="Gu Z."/>
            <person name="Liu H."/>
            <person name="Zhou Y."/>
        </authorList>
    </citation>
    <scope>NUCLEOTIDE SEQUENCE [LARGE SCALE GENOMIC DNA]</scope>
    <source>
        <strain evidence="8 9">NH7-4</strain>
    </source>
</reference>
<accession>A0A4Y8SFN7</accession>
<keyword evidence="5" id="KW-0862">Zinc</keyword>
<comment type="caution">
    <text evidence="8">The sequence shown here is derived from an EMBL/GenBank/DDBJ whole genome shotgun (WGS) entry which is preliminary data.</text>
</comment>
<dbReference type="Gene3D" id="1.10.390.10">
    <property type="entry name" value="Neutral Protease Domain 2"/>
    <property type="match status" value="1"/>
</dbReference>
<dbReference type="AlphaFoldDB" id="A0A4Y8SFN7"/>
<sequence length="518" mass="57041">MKTLKAKIEKQVINDVPHRIYDIEVEASEKAPKNIAEDMLRQIAPDLEISPDLSQLKFDQVKDTILGSHVLYQQQFQGKPISGAWIRVDIDPKGKVYNILNDLVPEPVLKKTERMRANKTVSQQTAEAQLTADDVRALALKAVEPSSATAEQILSTELVYFPKDGIPVLAWKVIIDVNNPKAEWKIYFDAVTGGIIDKINILAYANGVGKVFDPNPVVALNDTGLKETSVIPATAYNDIVLNDIGTSGMLDGPFVNTKATNDRVKSPALKFNFTRNDRAFKEVMVYFHIDRAQRYIQALGFNNVLNTSISVNIDGTTDDNSFYSPSSKSLTFGTGGVDDAEDAEVILHEYGHAIQDNQVPGFGASKEAKAMGEGFGDYMSASFFSDKKSAGLKPTIANWDAVAYSGDEPPCLRRMDSNKKYPRDIVGEEHSDGEIWSACLWEIRAAIGRAAADKLIIAHHFLLSPRSGFQDAANALITTDGNLNQGRNERVLHDIFIKRGILPNPGRGNKRAGARYND</sequence>
<dbReference type="Pfam" id="PF02128">
    <property type="entry name" value="Peptidase_M36"/>
    <property type="match status" value="1"/>
</dbReference>
<feature type="domain" description="FTP" evidence="7">
    <location>
        <begin position="59"/>
        <end position="102"/>
    </location>
</feature>
<proteinExistence type="predicted"/>
<dbReference type="PANTHER" id="PTHR33794">
    <property type="entry name" value="BACILLOLYSIN"/>
    <property type="match status" value="1"/>
</dbReference>
<evidence type="ECO:0000256" key="5">
    <source>
        <dbReference type="ARBA" id="ARBA00022833"/>
    </source>
</evidence>
<dbReference type="Pfam" id="PF07504">
    <property type="entry name" value="FTP"/>
    <property type="match status" value="1"/>
</dbReference>
<dbReference type="PANTHER" id="PTHR33794:SF1">
    <property type="entry name" value="BACILLOLYSIN"/>
    <property type="match status" value="1"/>
</dbReference>
<keyword evidence="9" id="KW-1185">Reference proteome</keyword>
<evidence type="ECO:0000259" key="7">
    <source>
        <dbReference type="Pfam" id="PF07504"/>
    </source>
</evidence>
<dbReference type="InterPro" id="IPR001842">
    <property type="entry name" value="Peptidase_M36"/>
</dbReference>
<dbReference type="InterPro" id="IPR050728">
    <property type="entry name" value="Zinc_Metalloprotease_M4"/>
</dbReference>
<gene>
    <name evidence="8" type="ORF">E2R66_12570</name>
</gene>
<evidence type="ECO:0000313" key="9">
    <source>
        <dbReference type="Proteomes" id="UP000297540"/>
    </source>
</evidence>
<protein>
    <submittedName>
        <fullName evidence="8">Peptidase M36</fullName>
    </submittedName>
</protein>
<keyword evidence="4" id="KW-0378">Hydrolase</keyword>
<evidence type="ECO:0000256" key="2">
    <source>
        <dbReference type="ARBA" id="ARBA00022723"/>
    </source>
</evidence>
<dbReference type="SUPFAM" id="SSF55486">
    <property type="entry name" value="Metalloproteases ('zincins'), catalytic domain"/>
    <property type="match status" value="1"/>
</dbReference>
<evidence type="ECO:0000256" key="4">
    <source>
        <dbReference type="ARBA" id="ARBA00022801"/>
    </source>
</evidence>
<organism evidence="8 9">
    <name type="scientific">Mucilaginibacter psychrotolerans</name>
    <dbReference type="NCBI Taxonomy" id="1524096"/>
    <lineage>
        <taxon>Bacteria</taxon>
        <taxon>Pseudomonadati</taxon>
        <taxon>Bacteroidota</taxon>
        <taxon>Sphingobacteriia</taxon>
        <taxon>Sphingobacteriales</taxon>
        <taxon>Sphingobacteriaceae</taxon>
        <taxon>Mucilaginibacter</taxon>
    </lineage>
</organism>
<keyword evidence="1" id="KW-0645">Protease</keyword>
<keyword evidence="6" id="KW-0482">Metalloprotease</keyword>
<evidence type="ECO:0000313" key="8">
    <source>
        <dbReference type="EMBL" id="TFF37264.1"/>
    </source>
</evidence>
<dbReference type="GO" id="GO:0008270">
    <property type="term" value="F:zinc ion binding"/>
    <property type="evidence" value="ECO:0007669"/>
    <property type="project" value="InterPro"/>
</dbReference>
<evidence type="ECO:0000256" key="1">
    <source>
        <dbReference type="ARBA" id="ARBA00022670"/>
    </source>
</evidence>
<dbReference type="InterPro" id="IPR027268">
    <property type="entry name" value="Peptidase_M4/M1_CTD_sf"/>
</dbReference>
<dbReference type="GO" id="GO:0005615">
    <property type="term" value="C:extracellular space"/>
    <property type="evidence" value="ECO:0007669"/>
    <property type="project" value="InterPro"/>
</dbReference>
<dbReference type="GO" id="GO:0004222">
    <property type="term" value="F:metalloendopeptidase activity"/>
    <property type="evidence" value="ECO:0007669"/>
    <property type="project" value="InterPro"/>
</dbReference>
<name>A0A4Y8SFN7_9SPHI</name>
<keyword evidence="2" id="KW-0479">Metal-binding</keyword>
<evidence type="ECO:0000256" key="3">
    <source>
        <dbReference type="ARBA" id="ARBA00022729"/>
    </source>
</evidence>
<dbReference type="Proteomes" id="UP000297540">
    <property type="component" value="Unassembled WGS sequence"/>
</dbReference>
<dbReference type="InterPro" id="IPR011096">
    <property type="entry name" value="FTP_domain"/>
</dbReference>